<dbReference type="SUPFAM" id="SSF56672">
    <property type="entry name" value="DNA/RNA polymerases"/>
    <property type="match status" value="1"/>
</dbReference>
<name>A0ABQ4WKD3_9ASTR</name>
<dbReference type="GO" id="GO:0003964">
    <property type="term" value="F:RNA-directed DNA polymerase activity"/>
    <property type="evidence" value="ECO:0007669"/>
    <property type="project" value="UniProtKB-KW"/>
</dbReference>
<dbReference type="Pfam" id="PF00078">
    <property type="entry name" value="RVT_1"/>
    <property type="match status" value="1"/>
</dbReference>
<dbReference type="PANTHER" id="PTHR33116">
    <property type="entry name" value="REVERSE TRANSCRIPTASE ZINC-BINDING DOMAIN-CONTAINING PROTEIN-RELATED-RELATED"/>
    <property type="match status" value="1"/>
</dbReference>
<gene>
    <name evidence="2" type="ORF">Tco_0626679</name>
</gene>
<keyword evidence="2" id="KW-0548">Nucleotidyltransferase</keyword>
<dbReference type="PANTHER" id="PTHR33116:SF76">
    <property type="entry name" value="DUF4283 DOMAIN-CONTAINING PROTEIN"/>
    <property type="match status" value="1"/>
</dbReference>
<keyword evidence="2" id="KW-0808">Transferase</keyword>
<sequence length="548" mass="64094">MKTKEAECLAEYLVALDDDEKFFFQKAKVDWISNGDRNTKYFHKVIASKRNINRIMSVCNEDGERFHEKMVNWIMTCVTSAAFTIGINGERYGYFKSGRGLRQGDPISPYLFTRVMEIFTLMLARRVNKKFKFHKGCKEMQLTHLSFADDLLVLCHGDEESVKVIKEALMEFMGKLPVKYLGIPIIAKKLGINDCKQLVEKVKNIIQDWNNSNSGRSKVAWTEVCCPKQEGGLGLKQLGDWNEVLLSKQVWKIIAKKDGVWVKWVNLVKLKGKSFWVIDEEVGDSGTWKALLDLKYKIRHNIIHVIGNDNWSEMGYLKQYVTDRDIHDARIDKDCCVSDMIEENEWVWPKQWVRKFTQKLSLVFLSLETSQIQESTPCYDIGYTTENDKKDTVKWRKRNGQMVDFSIRDVWWDMKCVQNSVPWWKVIWFSQCNPRKCHDSHDHLFFRCEYSSQIWNGVEHKMNMGNIPDKWDDIVSRVAELPLYDGWNRECVKDEPSWSIQYTDKEVRMDIIKGVCSLGSDANPSLSLDHFREVVASEVFLRVNGWEM</sequence>
<protein>
    <submittedName>
        <fullName evidence="2">RNA-directed DNA polymerase, eukaryota, reverse transcriptase zinc-binding domain protein</fullName>
    </submittedName>
</protein>
<proteinExistence type="predicted"/>
<dbReference type="PROSITE" id="PS50878">
    <property type="entry name" value="RT_POL"/>
    <property type="match status" value="1"/>
</dbReference>
<organism evidence="2 3">
    <name type="scientific">Tanacetum coccineum</name>
    <dbReference type="NCBI Taxonomy" id="301880"/>
    <lineage>
        <taxon>Eukaryota</taxon>
        <taxon>Viridiplantae</taxon>
        <taxon>Streptophyta</taxon>
        <taxon>Embryophyta</taxon>
        <taxon>Tracheophyta</taxon>
        <taxon>Spermatophyta</taxon>
        <taxon>Magnoliopsida</taxon>
        <taxon>eudicotyledons</taxon>
        <taxon>Gunneridae</taxon>
        <taxon>Pentapetalae</taxon>
        <taxon>asterids</taxon>
        <taxon>campanulids</taxon>
        <taxon>Asterales</taxon>
        <taxon>Asteraceae</taxon>
        <taxon>Asteroideae</taxon>
        <taxon>Anthemideae</taxon>
        <taxon>Anthemidinae</taxon>
        <taxon>Tanacetum</taxon>
    </lineage>
</organism>
<dbReference type="Proteomes" id="UP001151760">
    <property type="component" value="Unassembled WGS sequence"/>
</dbReference>
<evidence type="ECO:0000313" key="2">
    <source>
        <dbReference type="EMBL" id="GJS53317.1"/>
    </source>
</evidence>
<accession>A0ABQ4WKD3</accession>
<dbReference type="InterPro" id="IPR000477">
    <property type="entry name" value="RT_dom"/>
</dbReference>
<dbReference type="InterPro" id="IPR043502">
    <property type="entry name" value="DNA/RNA_pol_sf"/>
</dbReference>
<dbReference type="EMBL" id="BQNB010008717">
    <property type="protein sequence ID" value="GJS53317.1"/>
    <property type="molecule type" value="Genomic_DNA"/>
</dbReference>
<keyword evidence="2" id="KW-0695">RNA-directed DNA polymerase</keyword>
<evidence type="ECO:0000313" key="3">
    <source>
        <dbReference type="Proteomes" id="UP001151760"/>
    </source>
</evidence>
<reference evidence="2" key="2">
    <citation type="submission" date="2022-01" db="EMBL/GenBank/DDBJ databases">
        <authorList>
            <person name="Yamashiro T."/>
            <person name="Shiraishi A."/>
            <person name="Satake H."/>
            <person name="Nakayama K."/>
        </authorList>
    </citation>
    <scope>NUCLEOTIDE SEQUENCE</scope>
</reference>
<reference evidence="2" key="1">
    <citation type="journal article" date="2022" name="Int. J. Mol. Sci.">
        <title>Draft Genome of Tanacetum Coccineum: Genomic Comparison of Closely Related Tanacetum-Family Plants.</title>
        <authorList>
            <person name="Yamashiro T."/>
            <person name="Shiraishi A."/>
            <person name="Nakayama K."/>
            <person name="Satake H."/>
        </authorList>
    </citation>
    <scope>NUCLEOTIDE SEQUENCE</scope>
</reference>
<comment type="caution">
    <text evidence="2">The sequence shown here is derived from an EMBL/GenBank/DDBJ whole genome shotgun (WGS) entry which is preliminary data.</text>
</comment>
<evidence type="ECO:0000259" key="1">
    <source>
        <dbReference type="PROSITE" id="PS50878"/>
    </source>
</evidence>
<feature type="domain" description="Reverse transcriptase" evidence="1">
    <location>
        <begin position="1"/>
        <end position="226"/>
    </location>
</feature>
<keyword evidence="3" id="KW-1185">Reference proteome</keyword>